<feature type="compositionally biased region" description="Low complexity" evidence="1">
    <location>
        <begin position="176"/>
        <end position="186"/>
    </location>
</feature>
<dbReference type="PANTHER" id="PTHR33179:SF58">
    <property type="entry name" value="OS08G0409500 PROTEIN"/>
    <property type="match status" value="1"/>
</dbReference>
<dbReference type="PANTHER" id="PTHR33179">
    <property type="entry name" value="VQ MOTIF-CONTAINING PROTEIN"/>
    <property type="match status" value="1"/>
</dbReference>
<dbReference type="STRING" id="1088818.A0A2I0AVD5"/>
<feature type="region of interest" description="Disordered" evidence="1">
    <location>
        <begin position="1"/>
        <end position="46"/>
    </location>
</feature>
<dbReference type="Pfam" id="PF05678">
    <property type="entry name" value="VQ"/>
    <property type="match status" value="1"/>
</dbReference>
<protein>
    <recommendedName>
        <fullName evidence="2">VQ domain-containing protein</fullName>
    </recommendedName>
</protein>
<evidence type="ECO:0000259" key="2">
    <source>
        <dbReference type="Pfam" id="PF05678"/>
    </source>
</evidence>
<dbReference type="Proteomes" id="UP000236161">
    <property type="component" value="Unassembled WGS sequence"/>
</dbReference>
<feature type="region of interest" description="Disordered" evidence="1">
    <location>
        <begin position="157"/>
        <end position="212"/>
    </location>
</feature>
<evidence type="ECO:0000313" key="4">
    <source>
        <dbReference type="Proteomes" id="UP000236161"/>
    </source>
</evidence>
<feature type="region of interest" description="Disordered" evidence="1">
    <location>
        <begin position="74"/>
        <end position="130"/>
    </location>
</feature>
<dbReference type="OrthoDB" id="780193at2759"/>
<organism evidence="3 4">
    <name type="scientific">Apostasia shenzhenica</name>
    <dbReference type="NCBI Taxonomy" id="1088818"/>
    <lineage>
        <taxon>Eukaryota</taxon>
        <taxon>Viridiplantae</taxon>
        <taxon>Streptophyta</taxon>
        <taxon>Embryophyta</taxon>
        <taxon>Tracheophyta</taxon>
        <taxon>Spermatophyta</taxon>
        <taxon>Magnoliopsida</taxon>
        <taxon>Liliopsida</taxon>
        <taxon>Asparagales</taxon>
        <taxon>Orchidaceae</taxon>
        <taxon>Apostasioideae</taxon>
        <taxon>Apostasia</taxon>
    </lineage>
</organism>
<feature type="domain" description="VQ" evidence="2">
    <location>
        <begin position="118"/>
        <end position="145"/>
    </location>
</feature>
<proteinExistence type="predicted"/>
<feature type="compositionally biased region" description="Basic residues" evidence="1">
    <location>
        <begin position="108"/>
        <end position="117"/>
    </location>
</feature>
<dbReference type="EMBL" id="KZ451948">
    <property type="protein sequence ID" value="PKA59476.1"/>
    <property type="molecule type" value="Genomic_DNA"/>
</dbReference>
<evidence type="ECO:0000256" key="1">
    <source>
        <dbReference type="SAM" id="MobiDB-lite"/>
    </source>
</evidence>
<dbReference type="InterPro" id="IPR008889">
    <property type="entry name" value="VQ"/>
</dbReference>
<evidence type="ECO:0000313" key="3">
    <source>
        <dbReference type="EMBL" id="PKA59476.1"/>
    </source>
</evidence>
<feature type="compositionally biased region" description="Low complexity" evidence="1">
    <location>
        <begin position="84"/>
        <end position="97"/>
    </location>
</feature>
<name>A0A2I0AVD5_9ASPA</name>
<accession>A0A2I0AVD5</accession>
<feature type="compositionally biased region" description="Polar residues" evidence="1">
    <location>
        <begin position="1"/>
        <end position="14"/>
    </location>
</feature>
<dbReference type="AlphaFoldDB" id="A0A2I0AVD5"/>
<sequence length="283" mass="29345">MESPISGTMQSSSADYEDLDSLPADGSSLPSFHTLPPPPASLPSFEPIASYLASPELVDSPLWAPTVPLYRPFPQQLPLPAAGPPSVSGAGSPSSSSPHPPAATAPRGSKKRSRASRRAPTTVLTTDTSNFRAMVQEFTGIPAPPFVSSQFPRRPRLDLLHPASPPYALRPFVQKPQSPAGSSLPSSVPPPTPSSSPFSASINSIGNGGIPLRDPNPSNEFLSFWPINGGALESIIPGASANVAASCEPDDLSAVRRPYSAEKKPAAIAGGKGASDPWLLSSD</sequence>
<feature type="region of interest" description="Disordered" evidence="1">
    <location>
        <begin position="261"/>
        <end position="283"/>
    </location>
</feature>
<keyword evidence="4" id="KW-1185">Reference proteome</keyword>
<gene>
    <name evidence="3" type="ORF">AXF42_Ash016500</name>
</gene>
<feature type="compositionally biased region" description="Low complexity" evidence="1">
    <location>
        <begin position="195"/>
        <end position="204"/>
    </location>
</feature>
<reference evidence="3 4" key="1">
    <citation type="journal article" date="2017" name="Nature">
        <title>The Apostasia genome and the evolution of orchids.</title>
        <authorList>
            <person name="Zhang G.Q."/>
            <person name="Liu K.W."/>
            <person name="Li Z."/>
            <person name="Lohaus R."/>
            <person name="Hsiao Y.Y."/>
            <person name="Niu S.C."/>
            <person name="Wang J.Y."/>
            <person name="Lin Y.C."/>
            <person name="Xu Q."/>
            <person name="Chen L.J."/>
            <person name="Yoshida K."/>
            <person name="Fujiwara S."/>
            <person name="Wang Z.W."/>
            <person name="Zhang Y.Q."/>
            <person name="Mitsuda N."/>
            <person name="Wang M."/>
            <person name="Liu G.H."/>
            <person name="Pecoraro L."/>
            <person name="Huang H.X."/>
            <person name="Xiao X.J."/>
            <person name="Lin M."/>
            <person name="Wu X.Y."/>
            <person name="Wu W.L."/>
            <person name="Chen Y.Y."/>
            <person name="Chang S.B."/>
            <person name="Sakamoto S."/>
            <person name="Ohme-Takagi M."/>
            <person name="Yagi M."/>
            <person name="Zeng S.J."/>
            <person name="Shen C.Y."/>
            <person name="Yeh C.M."/>
            <person name="Luo Y.B."/>
            <person name="Tsai W.C."/>
            <person name="Van de Peer Y."/>
            <person name="Liu Z.J."/>
        </authorList>
    </citation>
    <scope>NUCLEOTIDE SEQUENCE [LARGE SCALE GENOMIC DNA]</scope>
    <source>
        <strain evidence="4">cv. Shenzhen</strain>
        <tissue evidence="3">Stem</tissue>
    </source>
</reference>
<dbReference type="InterPro" id="IPR039609">
    <property type="entry name" value="VQ_15/22"/>
</dbReference>